<protein>
    <recommendedName>
        <fullName evidence="5">DNA mismatch repair proteins mutS family domain-containing protein</fullName>
    </recommendedName>
</protein>
<sequence length="1250" mass="139321">MNSQRGSSRRGRGTSSSSGHGRGTSSSSGRGRNYRSHASRYSRSNGANSRTSSTRASRQASVTPSIASRLATPIPSNNSRQTSSAPSVPCRQPSASVAPSQSRDDFDDDVSDEALDEIVMAVDMKPRGIVGCAYYVAAEEKLYFMEDVELGGPEVVEALKIFIDPTVILVSSKLEDTVLDKLDPERRNMGDGDSTAYGMPALCSPRPVSEFSYESARSRLVNLKIGHEDGPRITFITPGDVTTDRNSEHDAGDTATESRQGQLLRLSGWIDVDSRVTVGCAGAVLAYIYRKRAATFLPGDVAAQAMHRISTIEMFTLSGSMFVNADALLSLQIVQSESHPHSHNQGPAKANSGSKEGFSVYGLFHSLARTPQGKFLLRQYFLRPSINPEVINERLDAVSFLLRAENTEPMEALIKNLSKIKNMRTTMINLRKGISGSGAGKRGPPNFIWTGIRLFAFHALQIKDCFQEVIGGDRLALRSKVMNHFHSTQLAEVGKGITEIIDFELSADQGRNVVRNGVDHDLDELKRTYEGLESLLAQVAQHVAQFVPEGLNADINVVFFPQIGFLIAVPQDQGTGHGVYEGPEEEPWEKMFTTEDYAYYKNDNVVEMDSYFGDIYGRICDREIEIIHELAEKILQYEDLLTTASDICAEIDCILALAQGARNHNLVRPRLTESNILDIRGGRHILQEKVVSNFIPNDTLIAGGEGETKDAQQEDPPVITQYQTEDGHVVPSMVLVTGPNFSGKSVYLKQVAIIVFMAHVGSFVPAIRADIGITDKIMTRVATRESVSRNQSAFMIDLQQISMALNLATNRSLLIIDEFGKGTDSHDGAGLAAGVFNHLLNRGDQCPKVLGATHFHEIFESGFLLPHERLAFGHFEVTKDISDLTKADFLSTVGEKTPVFVRFSTVTLGREFPDEARNPRGFAIKFYTKEGNYDIVGLNFPVFFCRDPIQGPDVIRSQARNPRNFLLDYDATFDLLGNTPESIHAGVMFFSDHGTPQGWTNNHGYGCHTFKWVNKQGKFVYIKYHFIAKHGQKQFTQPEAIRISGENPDYSKQELWEAMERGEEKEWTAKVQIMQPEDADPAKLGFDPFDVTKVWPRDQFPMHEFGRLVLNKNPENYHRDVEQAAFSPGSMVPGIEDSPDPLLQFRMFFYRDAQYHRIGINLHQVPTNCPFMARSVSSINFDGAMRVDANHAGNKQYNPNSFSHKFRPDVAETPYKVSDNVVSRKSHYYHECKVSEYDQVRELYTRVMDD</sequence>
<dbReference type="Gene3D" id="2.40.180.10">
    <property type="entry name" value="Catalase core domain"/>
    <property type="match status" value="1"/>
</dbReference>
<feature type="domain" description="DNA mismatch repair proteins mutS family" evidence="5">
    <location>
        <begin position="812"/>
        <end position="828"/>
    </location>
</feature>
<proteinExistence type="predicted"/>
<dbReference type="SUPFAM" id="SSF56634">
    <property type="entry name" value="Heme-dependent catalase-like"/>
    <property type="match status" value="1"/>
</dbReference>
<keyword evidence="3" id="KW-0238">DNA-binding</keyword>
<dbReference type="GO" id="GO:0030983">
    <property type="term" value="F:mismatched DNA binding"/>
    <property type="evidence" value="ECO:0007669"/>
    <property type="project" value="InterPro"/>
</dbReference>
<dbReference type="SMART" id="SM01060">
    <property type="entry name" value="Catalase"/>
    <property type="match status" value="1"/>
</dbReference>
<feature type="region of interest" description="Disordered" evidence="4">
    <location>
        <begin position="1"/>
        <end position="108"/>
    </location>
</feature>
<feature type="compositionally biased region" description="Polar residues" evidence="4">
    <location>
        <begin position="74"/>
        <end position="86"/>
    </location>
</feature>
<dbReference type="SUPFAM" id="SSF52540">
    <property type="entry name" value="P-loop containing nucleoside triphosphate hydrolases"/>
    <property type="match status" value="1"/>
</dbReference>
<organism evidence="6 7">
    <name type="scientific">Aureobasidium pullulans</name>
    <name type="common">Black yeast</name>
    <name type="synonym">Pullularia pullulans</name>
    <dbReference type="NCBI Taxonomy" id="5580"/>
    <lineage>
        <taxon>Eukaryota</taxon>
        <taxon>Fungi</taxon>
        <taxon>Dikarya</taxon>
        <taxon>Ascomycota</taxon>
        <taxon>Pezizomycotina</taxon>
        <taxon>Dothideomycetes</taxon>
        <taxon>Dothideomycetidae</taxon>
        <taxon>Dothideales</taxon>
        <taxon>Saccotheciaceae</taxon>
        <taxon>Aureobasidium</taxon>
    </lineage>
</organism>
<dbReference type="SMART" id="SM00533">
    <property type="entry name" value="MUTSd"/>
    <property type="match status" value="1"/>
</dbReference>
<keyword evidence="1" id="KW-0547">Nucleotide-binding</keyword>
<dbReference type="PANTHER" id="PTHR11465">
    <property type="entry name" value="CATALASE"/>
    <property type="match status" value="1"/>
</dbReference>
<evidence type="ECO:0000256" key="3">
    <source>
        <dbReference type="ARBA" id="ARBA00023125"/>
    </source>
</evidence>
<dbReference type="Pfam" id="PF00488">
    <property type="entry name" value="MutS_V"/>
    <property type="match status" value="1"/>
</dbReference>
<evidence type="ECO:0000313" key="7">
    <source>
        <dbReference type="Proteomes" id="UP000304947"/>
    </source>
</evidence>
<dbReference type="PRINTS" id="PR00067">
    <property type="entry name" value="CATALASE"/>
</dbReference>
<dbReference type="InterPro" id="IPR027417">
    <property type="entry name" value="P-loop_NTPase"/>
</dbReference>
<dbReference type="GO" id="GO:0004096">
    <property type="term" value="F:catalase activity"/>
    <property type="evidence" value="ECO:0007669"/>
    <property type="project" value="InterPro"/>
</dbReference>
<dbReference type="Pfam" id="PF00199">
    <property type="entry name" value="Catalase"/>
    <property type="match status" value="1"/>
</dbReference>
<feature type="compositionally biased region" description="Basic and acidic residues" evidence="4">
    <location>
        <begin position="242"/>
        <end position="252"/>
    </location>
</feature>
<dbReference type="InterPro" id="IPR018028">
    <property type="entry name" value="Catalase"/>
</dbReference>
<feature type="region of interest" description="Disordered" evidence="4">
    <location>
        <begin position="237"/>
        <end position="258"/>
    </location>
</feature>
<dbReference type="SMART" id="SM00534">
    <property type="entry name" value="MUTSac"/>
    <property type="match status" value="1"/>
</dbReference>
<dbReference type="GO" id="GO:0006298">
    <property type="term" value="P:mismatch repair"/>
    <property type="evidence" value="ECO:0007669"/>
    <property type="project" value="InterPro"/>
</dbReference>
<dbReference type="GO" id="GO:0005739">
    <property type="term" value="C:mitochondrion"/>
    <property type="evidence" value="ECO:0007669"/>
    <property type="project" value="TreeGrafter"/>
</dbReference>
<dbReference type="SUPFAM" id="SSF48334">
    <property type="entry name" value="DNA repair protein MutS, domain III"/>
    <property type="match status" value="1"/>
</dbReference>
<dbReference type="GO" id="GO:0020037">
    <property type="term" value="F:heme binding"/>
    <property type="evidence" value="ECO:0007669"/>
    <property type="project" value="InterPro"/>
</dbReference>
<dbReference type="InterPro" id="IPR011614">
    <property type="entry name" value="Catalase_core"/>
</dbReference>
<comment type="caution">
    <text evidence="6">The sequence shown here is derived from an EMBL/GenBank/DDBJ whole genome shotgun (WGS) entry which is preliminary data.</text>
</comment>
<dbReference type="PROSITE" id="PS00486">
    <property type="entry name" value="DNA_MISMATCH_REPAIR_2"/>
    <property type="match status" value="1"/>
</dbReference>
<dbReference type="PANTHER" id="PTHR11465:SF13">
    <property type="entry name" value="CATALASE (EUROFUNG)"/>
    <property type="match status" value="1"/>
</dbReference>
<evidence type="ECO:0000256" key="4">
    <source>
        <dbReference type="SAM" id="MobiDB-lite"/>
    </source>
</evidence>
<dbReference type="Proteomes" id="UP000304947">
    <property type="component" value="Unassembled WGS sequence"/>
</dbReference>
<evidence type="ECO:0000256" key="2">
    <source>
        <dbReference type="ARBA" id="ARBA00022840"/>
    </source>
</evidence>
<evidence type="ECO:0000256" key="1">
    <source>
        <dbReference type="ARBA" id="ARBA00022741"/>
    </source>
</evidence>
<feature type="compositionally biased region" description="Low complexity" evidence="4">
    <location>
        <begin position="47"/>
        <end position="63"/>
    </location>
</feature>
<dbReference type="InterPro" id="IPR036187">
    <property type="entry name" value="DNA_mismatch_repair_MutS_sf"/>
</dbReference>
<dbReference type="GO" id="GO:0042744">
    <property type="term" value="P:hydrogen peroxide catabolic process"/>
    <property type="evidence" value="ECO:0007669"/>
    <property type="project" value="TreeGrafter"/>
</dbReference>
<dbReference type="CDD" id="cd03281">
    <property type="entry name" value="ABC_MSH5_euk"/>
    <property type="match status" value="1"/>
</dbReference>
<gene>
    <name evidence="6" type="ORF">D6C83_05613</name>
</gene>
<name>A0A4T0CDW9_AURPU</name>
<dbReference type="GO" id="GO:0005524">
    <property type="term" value="F:ATP binding"/>
    <property type="evidence" value="ECO:0007669"/>
    <property type="project" value="UniProtKB-KW"/>
</dbReference>
<accession>A0A4T0CDW9</accession>
<dbReference type="PROSITE" id="PS51402">
    <property type="entry name" value="CATALASE_3"/>
    <property type="match status" value="1"/>
</dbReference>
<dbReference type="InterPro" id="IPR000432">
    <property type="entry name" value="DNA_mismatch_repair_MutS_C"/>
</dbReference>
<feature type="non-terminal residue" evidence="6">
    <location>
        <position position="1250"/>
    </location>
</feature>
<evidence type="ECO:0000259" key="5">
    <source>
        <dbReference type="PROSITE" id="PS00486"/>
    </source>
</evidence>
<dbReference type="AlphaFoldDB" id="A0A4T0CDW9"/>
<keyword evidence="2" id="KW-0067">ATP-binding</keyword>
<reference evidence="6 7" key="1">
    <citation type="submission" date="2018-10" db="EMBL/GenBank/DDBJ databases">
        <title>Fifty Aureobasidium pullulans genomes reveal a recombining polyextremotolerant generalist.</title>
        <authorList>
            <person name="Gostincar C."/>
            <person name="Turk M."/>
            <person name="Zajc J."/>
            <person name="Gunde-Cimerman N."/>
        </authorList>
    </citation>
    <scope>NUCLEOTIDE SEQUENCE [LARGE SCALE GENOMIC DNA]</scope>
    <source>
        <strain evidence="6 7">EXF-3380</strain>
    </source>
</reference>
<dbReference type="EMBL" id="QZBU01001858">
    <property type="protein sequence ID" value="TIA45951.1"/>
    <property type="molecule type" value="Genomic_DNA"/>
</dbReference>
<evidence type="ECO:0000313" key="6">
    <source>
        <dbReference type="EMBL" id="TIA45951.1"/>
    </source>
</evidence>
<dbReference type="GO" id="GO:0005777">
    <property type="term" value="C:peroxisome"/>
    <property type="evidence" value="ECO:0007669"/>
    <property type="project" value="TreeGrafter"/>
</dbReference>
<dbReference type="InterPro" id="IPR020835">
    <property type="entry name" value="Catalase_sf"/>
</dbReference>
<dbReference type="InterPro" id="IPR007696">
    <property type="entry name" value="DNA_mismatch_repair_MutS_core"/>
</dbReference>
<dbReference type="Pfam" id="PF05192">
    <property type="entry name" value="MutS_III"/>
    <property type="match status" value="1"/>
</dbReference>
<dbReference type="GO" id="GO:0042542">
    <property type="term" value="P:response to hydrogen peroxide"/>
    <property type="evidence" value="ECO:0007669"/>
    <property type="project" value="TreeGrafter"/>
</dbReference>
<feature type="compositionally biased region" description="Low complexity" evidence="4">
    <location>
        <begin position="13"/>
        <end position="31"/>
    </location>
</feature>
<dbReference type="Gene3D" id="1.10.1420.10">
    <property type="match status" value="1"/>
</dbReference>